<gene>
    <name evidence="1" type="ORF">J1605_005833</name>
</gene>
<organism evidence="1 2">
    <name type="scientific">Eschrichtius robustus</name>
    <name type="common">California gray whale</name>
    <name type="synonym">Eschrichtius gibbosus</name>
    <dbReference type="NCBI Taxonomy" id="9764"/>
    <lineage>
        <taxon>Eukaryota</taxon>
        <taxon>Metazoa</taxon>
        <taxon>Chordata</taxon>
        <taxon>Craniata</taxon>
        <taxon>Vertebrata</taxon>
        <taxon>Euteleostomi</taxon>
        <taxon>Mammalia</taxon>
        <taxon>Eutheria</taxon>
        <taxon>Laurasiatheria</taxon>
        <taxon>Artiodactyla</taxon>
        <taxon>Whippomorpha</taxon>
        <taxon>Cetacea</taxon>
        <taxon>Mysticeti</taxon>
        <taxon>Eschrichtiidae</taxon>
        <taxon>Eschrichtius</taxon>
    </lineage>
</organism>
<sequence length="142" mass="15279">MDPSYPEVQALLAIHFIAQSDPDIRRKIQKATAGPQTPMNDLFQLAYLVFSNRDMAKKAECTQRNMQKAQVIAVALSAQRPPKEKLAFLGESGPADHKAHGYPYKSSVLSVDRGGTGGRIVIDVSSANSQGIGRGNAPDASE</sequence>
<dbReference type="InterPro" id="IPR050462">
    <property type="entry name" value="Retroviral_Gag-Pol_poly"/>
</dbReference>
<dbReference type="EMBL" id="JAIQCJ010001822">
    <property type="protein sequence ID" value="KAJ8787247.1"/>
    <property type="molecule type" value="Genomic_DNA"/>
</dbReference>
<proteinExistence type="predicted"/>
<evidence type="ECO:0000313" key="2">
    <source>
        <dbReference type="Proteomes" id="UP001159641"/>
    </source>
</evidence>
<comment type="caution">
    <text evidence="1">The sequence shown here is derived from an EMBL/GenBank/DDBJ whole genome shotgun (WGS) entry which is preliminary data.</text>
</comment>
<dbReference type="Proteomes" id="UP001159641">
    <property type="component" value="Unassembled WGS sequence"/>
</dbReference>
<dbReference type="AlphaFoldDB" id="A0AB34H3A8"/>
<name>A0AB34H3A8_ESCRO</name>
<reference evidence="1 2" key="1">
    <citation type="submission" date="2022-11" db="EMBL/GenBank/DDBJ databases">
        <title>Whole genome sequence of Eschrichtius robustus ER-17-0199.</title>
        <authorList>
            <person name="Bruniche-Olsen A."/>
            <person name="Black A.N."/>
            <person name="Fields C.J."/>
            <person name="Walden K."/>
            <person name="Dewoody J.A."/>
        </authorList>
    </citation>
    <scope>NUCLEOTIDE SEQUENCE [LARGE SCALE GENOMIC DNA]</scope>
    <source>
        <strain evidence="1">ER-17-0199</strain>
        <tissue evidence="1">Blubber</tissue>
    </source>
</reference>
<dbReference type="PANTHER" id="PTHR33166">
    <property type="entry name" value="GAG_P30 DOMAIN-CONTAINING PROTEIN"/>
    <property type="match status" value="1"/>
</dbReference>
<protein>
    <submittedName>
        <fullName evidence="1">Uncharacterized protein</fullName>
    </submittedName>
</protein>
<evidence type="ECO:0000313" key="1">
    <source>
        <dbReference type="EMBL" id="KAJ8787247.1"/>
    </source>
</evidence>
<accession>A0AB34H3A8</accession>
<keyword evidence="2" id="KW-1185">Reference proteome</keyword>